<evidence type="ECO:0000256" key="9">
    <source>
        <dbReference type="ARBA" id="ARBA00022989"/>
    </source>
</evidence>
<dbReference type="PANTHER" id="PTHR45339:SF1">
    <property type="entry name" value="HYBRID SIGNAL TRANSDUCTION HISTIDINE KINASE J"/>
    <property type="match status" value="1"/>
</dbReference>
<dbReference type="EMBL" id="JBHSEK010000004">
    <property type="protein sequence ID" value="MFC4489815.1"/>
    <property type="molecule type" value="Genomic_DNA"/>
</dbReference>
<dbReference type="PANTHER" id="PTHR45339">
    <property type="entry name" value="HYBRID SIGNAL TRANSDUCTION HISTIDINE KINASE J"/>
    <property type="match status" value="1"/>
</dbReference>
<dbReference type="PRINTS" id="PR00344">
    <property type="entry name" value="BCTRLSENSOR"/>
</dbReference>
<keyword evidence="7" id="KW-0547">Nucleotide-binding</keyword>
<evidence type="ECO:0000256" key="8">
    <source>
        <dbReference type="ARBA" id="ARBA00022840"/>
    </source>
</evidence>
<dbReference type="CDD" id="cd17546">
    <property type="entry name" value="REC_hyHK_CKI1_RcsC-like"/>
    <property type="match status" value="1"/>
</dbReference>
<dbReference type="PROSITE" id="PS50110">
    <property type="entry name" value="RESPONSE_REGULATORY"/>
    <property type="match status" value="1"/>
</dbReference>
<dbReference type="Gene3D" id="1.20.120.160">
    <property type="entry name" value="HPT domain"/>
    <property type="match status" value="1"/>
</dbReference>
<keyword evidence="4" id="KW-1003">Cell membrane</keyword>
<feature type="transmembrane region" description="Helical" evidence="14">
    <location>
        <begin position="343"/>
        <end position="364"/>
    </location>
</feature>
<dbReference type="InterPro" id="IPR005467">
    <property type="entry name" value="His_kinase_dom"/>
</dbReference>
<feature type="transmembrane region" description="Helical" evidence="14">
    <location>
        <begin position="23"/>
        <end position="46"/>
    </location>
</feature>
<keyword evidence="5 13" id="KW-0597">Phosphoprotein</keyword>
<feature type="domain" description="Histidine kinase" evidence="15">
    <location>
        <begin position="515"/>
        <end position="736"/>
    </location>
</feature>
<dbReference type="GO" id="GO:0005524">
    <property type="term" value="F:ATP binding"/>
    <property type="evidence" value="ECO:0007669"/>
    <property type="project" value="UniProtKB-KW"/>
</dbReference>
<feature type="domain" description="Response regulatory" evidence="16">
    <location>
        <begin position="762"/>
        <end position="876"/>
    </location>
</feature>
<gene>
    <name evidence="18" type="ORF">ACFO0R_09305</name>
</gene>
<proteinExistence type="predicted"/>
<dbReference type="InterPro" id="IPR036641">
    <property type="entry name" value="HPT_dom_sf"/>
</dbReference>
<dbReference type="SMART" id="SM00448">
    <property type="entry name" value="REC"/>
    <property type="match status" value="1"/>
</dbReference>
<keyword evidence="10" id="KW-0902">Two-component regulatory system</keyword>
<keyword evidence="11 14" id="KW-0472">Membrane</keyword>
<protein>
    <recommendedName>
        <fullName evidence="3">histidine kinase</fullName>
        <ecNumber evidence="3">2.7.13.3</ecNumber>
    </recommendedName>
</protein>
<evidence type="ECO:0000256" key="4">
    <source>
        <dbReference type="ARBA" id="ARBA00022475"/>
    </source>
</evidence>
<name>A0ABV8ZTG5_9NEIS</name>
<evidence type="ECO:0000256" key="6">
    <source>
        <dbReference type="ARBA" id="ARBA00022692"/>
    </source>
</evidence>
<comment type="subcellular location">
    <subcellularLocation>
        <location evidence="2">Cell membrane</location>
        <topology evidence="2">Multi-pass membrane protein</topology>
    </subcellularLocation>
</comment>
<dbReference type="Pfam" id="PF00072">
    <property type="entry name" value="Response_reg"/>
    <property type="match status" value="1"/>
</dbReference>
<evidence type="ECO:0000256" key="1">
    <source>
        <dbReference type="ARBA" id="ARBA00000085"/>
    </source>
</evidence>
<dbReference type="CDD" id="cd16922">
    <property type="entry name" value="HATPase_EvgS-ArcB-TorS-like"/>
    <property type="match status" value="1"/>
</dbReference>
<sequence length="976" mass="105013">MRNSSSSSPQSQPLSRLRRIQRITLFGGGIAISLALLALTLLSLWLSGKEMLADRHRMFDAENTALKVVLRGHAIDLHHQVSQAEATWKALPKASPALLRQFTTYNGEAWLQASPAHPPALAMGELSTQYPPPRFEPYLALAEHAASAMCGGDCELRKSVNAYLYSPDQRFLAIVSPSLPSVASAKPDTRAALRLSVFSNMPNPTAGRQPAWQASAAAPLTGRPAIRLAQAAVVDGAPVAVFARDIRIDSLLNTWRPDIRDETTLLASPMGPLHISVGWQAQQGSQLIATLRDMALPPIDDTVSDLQYRDGLFILRARLPTPGWVQIQVFPWQSLLNDLRLSLIINLSALLFALTCLWTIILLLDRKIFKPAFSNAQRIFESENLNRIMVDTSPSGLTLLSIADGTVLLENEVMRQWTRMGSTAHPPLRLQLLDNHLAASPLGATPCHRDIQFALADGQAMELHSTTMATRYQGIRVLLCNVVDITARKALERQLETARQTAEAANQAKSSFVAMVSHEIRTPLHAIVSSLDLLGRARLAAPQQQRLAVANHSSQALLAIINDILDLSKVESGLLRVESIPFDLAALGREAAASMEPLARAKGLEFSCMMDAQLAPAYLGDPVRVRQIMLNLLGNAIKFTLSGEVLLEVYLQDDGRADSPVRIGVTDSGVGIPAEYHDQVFTEFSQADASITRRFGGTGLGLSLCKKLAELLAGTIEFTSTPGVGSTFVVTLPLPPCAAVPVAEPVAKPPAILPDPATPAARILVVDDHPAIRTLIQDQLRELGHQADTAASGAAALALATRQDYALVLTDLSMPDISGYSLARALRDSGFSAPIVAITAQASKAEQPLCAQAGIDELMLKPFTLEELDQVIRKHLALSPASARLPTAPAPLSASRRAELLSALDHALLLMRQALKGADAPLFMQQLHATKGAFAMAGLAPVAELCAEIEQLAAAGPREEIGALLDRLEALAHARL</sequence>
<dbReference type="InterPro" id="IPR036890">
    <property type="entry name" value="HATPase_C_sf"/>
</dbReference>
<evidence type="ECO:0000313" key="19">
    <source>
        <dbReference type="Proteomes" id="UP001595999"/>
    </source>
</evidence>
<dbReference type="Proteomes" id="UP001595999">
    <property type="component" value="Unassembled WGS sequence"/>
</dbReference>
<keyword evidence="6 14" id="KW-0812">Transmembrane</keyword>
<dbReference type="InterPro" id="IPR036097">
    <property type="entry name" value="HisK_dim/P_sf"/>
</dbReference>
<organism evidence="18 19">
    <name type="scientific">Chromobacterium aquaticum</name>
    <dbReference type="NCBI Taxonomy" id="467180"/>
    <lineage>
        <taxon>Bacteria</taxon>
        <taxon>Pseudomonadati</taxon>
        <taxon>Pseudomonadota</taxon>
        <taxon>Betaproteobacteria</taxon>
        <taxon>Neisseriales</taxon>
        <taxon>Chromobacteriaceae</taxon>
        <taxon>Chromobacterium</taxon>
    </lineage>
</organism>
<dbReference type="SMART" id="SM00387">
    <property type="entry name" value="HATPase_c"/>
    <property type="match status" value="1"/>
</dbReference>
<dbReference type="InterPro" id="IPR004358">
    <property type="entry name" value="Sig_transdc_His_kin-like_C"/>
</dbReference>
<evidence type="ECO:0000256" key="12">
    <source>
        <dbReference type="PROSITE-ProRule" id="PRU00110"/>
    </source>
</evidence>
<keyword evidence="8 18" id="KW-0067">ATP-binding</keyword>
<dbReference type="SUPFAM" id="SSF52172">
    <property type="entry name" value="CheY-like"/>
    <property type="match status" value="1"/>
</dbReference>
<dbReference type="InterPro" id="IPR001789">
    <property type="entry name" value="Sig_transdc_resp-reg_receiver"/>
</dbReference>
<comment type="caution">
    <text evidence="18">The sequence shown here is derived from an EMBL/GenBank/DDBJ whole genome shotgun (WGS) entry which is preliminary data.</text>
</comment>
<keyword evidence="19" id="KW-1185">Reference proteome</keyword>
<feature type="modified residue" description="Phosphohistidine" evidence="12">
    <location>
        <position position="928"/>
    </location>
</feature>
<dbReference type="Pfam" id="PF00512">
    <property type="entry name" value="HisKA"/>
    <property type="match status" value="1"/>
</dbReference>
<dbReference type="SUPFAM" id="SSF47384">
    <property type="entry name" value="Homodimeric domain of signal transducing histidine kinase"/>
    <property type="match status" value="1"/>
</dbReference>
<feature type="modified residue" description="4-aspartylphosphate" evidence="13">
    <location>
        <position position="811"/>
    </location>
</feature>
<evidence type="ECO:0000256" key="7">
    <source>
        <dbReference type="ARBA" id="ARBA00022741"/>
    </source>
</evidence>
<dbReference type="Gene3D" id="3.30.565.10">
    <property type="entry name" value="Histidine kinase-like ATPase, C-terminal domain"/>
    <property type="match status" value="1"/>
</dbReference>
<dbReference type="PROSITE" id="PS50109">
    <property type="entry name" value="HIS_KIN"/>
    <property type="match status" value="1"/>
</dbReference>
<dbReference type="SUPFAM" id="SSF47226">
    <property type="entry name" value="Histidine-containing phosphotransfer domain, HPT domain"/>
    <property type="match status" value="1"/>
</dbReference>
<evidence type="ECO:0000259" key="15">
    <source>
        <dbReference type="PROSITE" id="PS50109"/>
    </source>
</evidence>
<dbReference type="EC" id="2.7.13.3" evidence="3"/>
<evidence type="ECO:0000313" key="18">
    <source>
        <dbReference type="EMBL" id="MFC4489815.1"/>
    </source>
</evidence>
<feature type="domain" description="HPt" evidence="17">
    <location>
        <begin position="889"/>
        <end position="976"/>
    </location>
</feature>
<evidence type="ECO:0000256" key="2">
    <source>
        <dbReference type="ARBA" id="ARBA00004651"/>
    </source>
</evidence>
<evidence type="ECO:0000256" key="11">
    <source>
        <dbReference type="ARBA" id="ARBA00023136"/>
    </source>
</evidence>
<dbReference type="Pfam" id="PF02518">
    <property type="entry name" value="HATPase_c"/>
    <property type="match status" value="1"/>
</dbReference>
<dbReference type="InterPro" id="IPR003661">
    <property type="entry name" value="HisK_dim/P_dom"/>
</dbReference>
<evidence type="ECO:0000256" key="13">
    <source>
        <dbReference type="PROSITE-ProRule" id="PRU00169"/>
    </source>
</evidence>
<dbReference type="SMART" id="SM00388">
    <property type="entry name" value="HisKA"/>
    <property type="match status" value="1"/>
</dbReference>
<dbReference type="PROSITE" id="PS50894">
    <property type="entry name" value="HPT"/>
    <property type="match status" value="1"/>
</dbReference>
<evidence type="ECO:0000259" key="17">
    <source>
        <dbReference type="PROSITE" id="PS50894"/>
    </source>
</evidence>
<dbReference type="Gene3D" id="3.40.50.2300">
    <property type="match status" value="1"/>
</dbReference>
<accession>A0ABV8ZTG5</accession>
<evidence type="ECO:0000256" key="10">
    <source>
        <dbReference type="ARBA" id="ARBA00023012"/>
    </source>
</evidence>
<evidence type="ECO:0000256" key="14">
    <source>
        <dbReference type="SAM" id="Phobius"/>
    </source>
</evidence>
<evidence type="ECO:0000259" key="16">
    <source>
        <dbReference type="PROSITE" id="PS50110"/>
    </source>
</evidence>
<dbReference type="SUPFAM" id="SSF55874">
    <property type="entry name" value="ATPase domain of HSP90 chaperone/DNA topoisomerase II/histidine kinase"/>
    <property type="match status" value="1"/>
</dbReference>
<comment type="catalytic activity">
    <reaction evidence="1">
        <text>ATP + protein L-histidine = ADP + protein N-phospho-L-histidine.</text>
        <dbReference type="EC" id="2.7.13.3"/>
    </reaction>
</comment>
<dbReference type="RefSeq" id="WP_231461177.1">
    <property type="nucleotide sequence ID" value="NZ_JAJOHW010000023.1"/>
</dbReference>
<dbReference type="InterPro" id="IPR011006">
    <property type="entry name" value="CheY-like_superfamily"/>
</dbReference>
<dbReference type="InterPro" id="IPR003594">
    <property type="entry name" value="HATPase_dom"/>
</dbReference>
<dbReference type="InterPro" id="IPR008207">
    <property type="entry name" value="Sig_transdc_His_kin_Hpt_dom"/>
</dbReference>
<evidence type="ECO:0000256" key="3">
    <source>
        <dbReference type="ARBA" id="ARBA00012438"/>
    </source>
</evidence>
<dbReference type="CDD" id="cd00082">
    <property type="entry name" value="HisKA"/>
    <property type="match status" value="1"/>
</dbReference>
<evidence type="ECO:0000256" key="5">
    <source>
        <dbReference type="ARBA" id="ARBA00022553"/>
    </source>
</evidence>
<reference evidence="19" key="1">
    <citation type="journal article" date="2019" name="Int. J. Syst. Evol. Microbiol.">
        <title>The Global Catalogue of Microorganisms (GCM) 10K type strain sequencing project: providing services to taxonomists for standard genome sequencing and annotation.</title>
        <authorList>
            <consortium name="The Broad Institute Genomics Platform"/>
            <consortium name="The Broad Institute Genome Sequencing Center for Infectious Disease"/>
            <person name="Wu L."/>
            <person name="Ma J."/>
        </authorList>
    </citation>
    <scope>NUCLEOTIDE SEQUENCE [LARGE SCALE GENOMIC DNA]</scope>
    <source>
        <strain evidence="19">CGMCC 4.7608</strain>
    </source>
</reference>
<dbReference type="Pfam" id="PF01627">
    <property type="entry name" value="Hpt"/>
    <property type="match status" value="1"/>
</dbReference>
<keyword evidence="9 14" id="KW-1133">Transmembrane helix</keyword>
<dbReference type="Gene3D" id="1.10.287.130">
    <property type="match status" value="1"/>
</dbReference>